<dbReference type="AlphaFoldDB" id="X8E2B8"/>
<evidence type="ECO:0000313" key="3">
    <source>
        <dbReference type="Proteomes" id="UP000023351"/>
    </source>
</evidence>
<accession>X8E2B8</accession>
<proteinExistence type="predicted"/>
<feature type="region of interest" description="Disordered" evidence="1">
    <location>
        <begin position="1"/>
        <end position="25"/>
    </location>
</feature>
<protein>
    <submittedName>
        <fullName evidence="2">Uncharacterized protein</fullName>
    </submittedName>
</protein>
<sequence length="119" mass="12790">MFTETEAESRAEATPEPRPEAAVHEGAWAATARPRLLVKLAAGIAFVPAAAVATAPQARSATGGVKTESKTKWCVGPKLFGPFFVGSHVSLLEYRGGLIRLSIDNDISESIVMQRKFRH</sequence>
<comment type="caution">
    <text evidence="2">The sequence shown here is derived from an EMBL/GenBank/DDBJ whole genome shotgun (WGS) entry which is preliminary data.</text>
</comment>
<dbReference type="Proteomes" id="UP000023351">
    <property type="component" value="Unassembled WGS sequence"/>
</dbReference>
<reference evidence="2 3" key="1">
    <citation type="submission" date="2013-12" db="EMBL/GenBank/DDBJ databases">
        <authorList>
            <person name="Zelazny A."/>
            <person name="Olivier K."/>
            <person name="Holland S."/>
            <person name="Lenaerts A."/>
            <person name="Ordway D."/>
            <person name="DeGroote M.A."/>
            <person name="Parker T."/>
            <person name="Sizemore C."/>
            <person name="Tallon L.J."/>
            <person name="Sadzewicz L.K."/>
            <person name="Sengamalay N."/>
            <person name="Fraser C.M."/>
            <person name="Hine E."/>
            <person name="Shefchek K.A."/>
            <person name="Das S.P."/>
            <person name="Tettelin H."/>
        </authorList>
    </citation>
    <scope>NUCLEOTIDE SEQUENCE [LARGE SCALE GENOMIC DNA]</scope>
    <source>
        <strain evidence="2 3">1513</strain>
    </source>
</reference>
<gene>
    <name evidence="2" type="ORF">I540_0191</name>
</gene>
<feature type="compositionally biased region" description="Basic and acidic residues" evidence="1">
    <location>
        <begin position="7"/>
        <end position="23"/>
    </location>
</feature>
<evidence type="ECO:0000256" key="1">
    <source>
        <dbReference type="SAM" id="MobiDB-lite"/>
    </source>
</evidence>
<dbReference type="PATRIC" id="fig|1299321.3.peg.178"/>
<dbReference type="EMBL" id="JAOJ01000001">
    <property type="protein sequence ID" value="EUA74088.1"/>
    <property type="molecule type" value="Genomic_DNA"/>
</dbReference>
<name>X8E2B8_9MYCO</name>
<organism evidence="2 3">
    <name type="scientific">Mycobacteroides abscessus subsp. bolletii 1513</name>
    <dbReference type="NCBI Taxonomy" id="1299321"/>
    <lineage>
        <taxon>Bacteria</taxon>
        <taxon>Bacillati</taxon>
        <taxon>Actinomycetota</taxon>
        <taxon>Actinomycetes</taxon>
        <taxon>Mycobacteriales</taxon>
        <taxon>Mycobacteriaceae</taxon>
        <taxon>Mycobacteroides</taxon>
        <taxon>Mycobacteroides abscessus</taxon>
    </lineage>
</organism>
<evidence type="ECO:0000313" key="2">
    <source>
        <dbReference type="EMBL" id="EUA74088.1"/>
    </source>
</evidence>